<gene>
    <name evidence="4" type="primary">LOC108678253</name>
</gene>
<accession>A0A8B7P816</accession>
<name>A0A8B7P816_HYAAZ</name>
<feature type="chain" id="PRO_5034933213" evidence="2">
    <location>
        <begin position="22"/>
        <end position="571"/>
    </location>
</feature>
<keyword evidence="2" id="KW-0732">Signal</keyword>
<protein>
    <submittedName>
        <fullName evidence="4">Uncharacterized protein LOC108678253</fullName>
    </submittedName>
</protein>
<dbReference type="RefSeq" id="XP_018022110.1">
    <property type="nucleotide sequence ID" value="XM_018166621.2"/>
</dbReference>
<dbReference type="KEGG" id="hazt:108678253"/>
<feature type="signal peptide" evidence="2">
    <location>
        <begin position="1"/>
        <end position="21"/>
    </location>
</feature>
<feature type="region of interest" description="Disordered" evidence="1">
    <location>
        <begin position="297"/>
        <end position="338"/>
    </location>
</feature>
<dbReference type="AlphaFoldDB" id="A0A8B7P816"/>
<evidence type="ECO:0000313" key="3">
    <source>
        <dbReference type="Proteomes" id="UP000694843"/>
    </source>
</evidence>
<feature type="region of interest" description="Disordered" evidence="1">
    <location>
        <begin position="364"/>
        <end position="388"/>
    </location>
</feature>
<evidence type="ECO:0000313" key="4">
    <source>
        <dbReference type="RefSeq" id="XP_018022110.1"/>
    </source>
</evidence>
<sequence>MMRGTRCSVLLLLLSVVFSDAARTAKMPNLSDDKVAKEYTQFTDRRLLETWNTSSASGSSFRLPDSVNNLKVKTNSSSPHKNEKNVTMNLNIPASVNDFVLEEIDLKYVKKLRKKSKSDKVSNLFIKYFTNRSSNLHLSSVTKEEGPRAEFYHYEDLKERRDNPENREAVDEPQSFERPFRFQNKYPLRLLEKVRSSNNRLKKMRQAKRIEGDMLNVNGHDERLRRSSNEEEMDLTEDDLLALESILVNKTVTNSEMDPKEIDRYDSSPAFQIRKEQEIDLALPDIIKIFEKTVETNQDSKDDQKIKETYTNGSRSADNGTGKVEPQPHVSNKAEKTQDLGSWFSKQLPQYFFSVLQPFRPGMFSGGNILPRRKRSTETDKISDDAESREEPYKKFKYSYVKNPRLKHKNRLVAPLFSSKTSAPKRPTPKKILGFIKQIPDDIEGPSDYQQKDHPASPSLQIFSNFRSPISAENFIPLKTFELQLNKPTEKDAGLTREEVQRKLSKLDYYFSSLKVEEEECRQRLLCEVAQDPVHFAPLAEMFTLETRLAEGTGAVGAGAVDATVGDALVG</sequence>
<organism evidence="3 4">
    <name type="scientific">Hyalella azteca</name>
    <name type="common">Amphipod</name>
    <dbReference type="NCBI Taxonomy" id="294128"/>
    <lineage>
        <taxon>Eukaryota</taxon>
        <taxon>Metazoa</taxon>
        <taxon>Ecdysozoa</taxon>
        <taxon>Arthropoda</taxon>
        <taxon>Crustacea</taxon>
        <taxon>Multicrustacea</taxon>
        <taxon>Malacostraca</taxon>
        <taxon>Eumalacostraca</taxon>
        <taxon>Peracarida</taxon>
        <taxon>Amphipoda</taxon>
        <taxon>Senticaudata</taxon>
        <taxon>Talitrida</taxon>
        <taxon>Talitroidea</taxon>
        <taxon>Hyalellidae</taxon>
        <taxon>Hyalella</taxon>
    </lineage>
</organism>
<keyword evidence="3" id="KW-1185">Reference proteome</keyword>
<reference evidence="4" key="1">
    <citation type="submission" date="2025-08" db="UniProtKB">
        <authorList>
            <consortium name="RefSeq"/>
        </authorList>
    </citation>
    <scope>IDENTIFICATION</scope>
</reference>
<feature type="compositionally biased region" description="Basic and acidic residues" evidence="1">
    <location>
        <begin position="297"/>
        <end position="308"/>
    </location>
</feature>
<evidence type="ECO:0000256" key="2">
    <source>
        <dbReference type="SAM" id="SignalP"/>
    </source>
</evidence>
<feature type="compositionally biased region" description="Basic and acidic residues" evidence="1">
    <location>
        <begin position="376"/>
        <end position="388"/>
    </location>
</feature>
<feature type="non-terminal residue" evidence="4">
    <location>
        <position position="571"/>
    </location>
</feature>
<proteinExistence type="predicted"/>
<feature type="compositionally biased region" description="Polar residues" evidence="1">
    <location>
        <begin position="309"/>
        <end position="319"/>
    </location>
</feature>
<dbReference type="Proteomes" id="UP000694843">
    <property type="component" value="Unplaced"/>
</dbReference>
<dbReference type="GeneID" id="108678253"/>
<evidence type="ECO:0000256" key="1">
    <source>
        <dbReference type="SAM" id="MobiDB-lite"/>
    </source>
</evidence>